<feature type="domain" description="PH" evidence="1">
    <location>
        <begin position="368"/>
        <end position="474"/>
    </location>
</feature>
<dbReference type="InterPro" id="IPR037843">
    <property type="entry name" value="Kindlin/fermitin"/>
</dbReference>
<protein>
    <recommendedName>
        <fullName evidence="1">PH domain-containing protein</fullName>
    </recommendedName>
</protein>
<dbReference type="InterPro" id="IPR040790">
    <property type="entry name" value="Kindlin_2_N"/>
</dbReference>
<dbReference type="SUPFAM" id="SSF50729">
    <property type="entry name" value="PH domain-like"/>
    <property type="match status" value="2"/>
</dbReference>
<dbReference type="PANTHER" id="PTHR16160">
    <property type="entry name" value="FERMITIN 2-RELATED"/>
    <property type="match status" value="1"/>
</dbReference>
<evidence type="ECO:0000259" key="1">
    <source>
        <dbReference type="PROSITE" id="PS50003"/>
    </source>
</evidence>
<reference evidence="2" key="1">
    <citation type="submission" date="2021-01" db="UniProtKB">
        <authorList>
            <consortium name="EnsemblMetazoa"/>
        </authorList>
    </citation>
    <scope>IDENTIFICATION</scope>
</reference>
<dbReference type="InterPro" id="IPR035963">
    <property type="entry name" value="FERM_2"/>
</dbReference>
<dbReference type="PANTHER" id="PTHR16160:SF13">
    <property type="entry name" value="FERMITIN 2-RELATED"/>
    <property type="match status" value="1"/>
</dbReference>
<evidence type="ECO:0000313" key="3">
    <source>
        <dbReference type="Proteomes" id="UP000594260"/>
    </source>
</evidence>
<dbReference type="GeneID" id="111246490"/>
<dbReference type="InterPro" id="IPR011993">
    <property type="entry name" value="PH-like_dom_sf"/>
</dbReference>
<dbReference type="InterPro" id="IPR019749">
    <property type="entry name" value="Band_41_domain"/>
</dbReference>
<proteinExistence type="predicted"/>
<dbReference type="RefSeq" id="XP_022651933.1">
    <property type="nucleotide sequence ID" value="XM_022796198.1"/>
</dbReference>
<sequence>MFANGVKIDGSWELRIFVTDLKVERKLRVMGDLHIGGVMLKLVDTLNVPNDWSDHALWWPEANKWLSRSRSTLDQYGVQADASLHFTPMHKVLKVQFPDLRILDCRVDYCVTAFSAVVKLCKELGIRHPEELGFSRPLSQDHLKKNYRHVGVPPRQRTIAGQGVLNLEKHGVPGTVFQQNGHDKTLLNSSLNSTTCSFNSSAYLESNYLAQYQHPLSLPFKPPNSIKAVQPRPKNLVERARLNSGWLDSSLSLMQQDVAEYDMLCLRFKYLSFYDLNPKRDAIRINQIYEQARRSLLQEEIDCTEAEMSLFGALQLQVNLQTASGNCPLSGNQAKEDDIDAALDDLQVSLEGSAINKDHTDAMQITQVPQLSSYLRFLKPRKFTLKAFQQRFFVFRDTTLSMYKSREAANSNGPAQLVLSLRGAEVAPDVDVAQAKYGVRLEVPSAEGMTEYWLRCEGEEQYSNWMAAFRLATKGKTMADASYEPEVKALQQFLKMQKPVTSPSIALQASSDIVVEDFSAPRFIRKRGAGCVQKGILLAHSNVKDLSLAEAKLQYIRAWQALPDFGITLFLVRFSQNPKKDEILGVAINRLMRVDLSAGDHLKTWRYTTMKAWDVNWEVKQLRLQFEEEDFQVSPLSADCKTIHEFIGGYIFLSMRSKEQNQALNEEQYHKLTGGWN</sequence>
<evidence type="ECO:0000313" key="2">
    <source>
        <dbReference type="EnsemblMetazoa" id="XP_022651933"/>
    </source>
</evidence>
<dbReference type="Gene3D" id="2.30.29.30">
    <property type="entry name" value="Pleckstrin-homology domain (PH domain)/Phosphotyrosine-binding domain (PTB)"/>
    <property type="match status" value="2"/>
</dbReference>
<accession>A0A7M7MCG4</accession>
<dbReference type="AlphaFoldDB" id="A0A7M7MCG4"/>
<dbReference type="Gene3D" id="3.10.20.90">
    <property type="entry name" value="Phosphatidylinositol 3-kinase Catalytic Subunit, Chain A, domain 1"/>
    <property type="match status" value="2"/>
</dbReference>
<dbReference type="SUPFAM" id="SSF47031">
    <property type="entry name" value="Second domain of FERM"/>
    <property type="match status" value="1"/>
</dbReference>
<name>A0A7M7MCG4_VARDE</name>
<keyword evidence="3" id="KW-1185">Reference proteome</keyword>
<dbReference type="Pfam" id="PF00169">
    <property type="entry name" value="PH"/>
    <property type="match status" value="1"/>
</dbReference>
<dbReference type="GO" id="GO:0030055">
    <property type="term" value="C:cell-substrate junction"/>
    <property type="evidence" value="ECO:0007669"/>
    <property type="project" value="TreeGrafter"/>
</dbReference>
<dbReference type="CDD" id="cd14473">
    <property type="entry name" value="FERM_B-lobe"/>
    <property type="match status" value="1"/>
</dbReference>
<dbReference type="Pfam" id="PF18124">
    <property type="entry name" value="Kindlin_2_N"/>
    <property type="match status" value="1"/>
</dbReference>
<organism evidence="2 3">
    <name type="scientific">Varroa destructor</name>
    <name type="common">Honeybee mite</name>
    <dbReference type="NCBI Taxonomy" id="109461"/>
    <lineage>
        <taxon>Eukaryota</taxon>
        <taxon>Metazoa</taxon>
        <taxon>Ecdysozoa</taxon>
        <taxon>Arthropoda</taxon>
        <taxon>Chelicerata</taxon>
        <taxon>Arachnida</taxon>
        <taxon>Acari</taxon>
        <taxon>Parasitiformes</taxon>
        <taxon>Mesostigmata</taxon>
        <taxon>Gamasina</taxon>
        <taxon>Dermanyssoidea</taxon>
        <taxon>Varroidae</taxon>
        <taxon>Varroa</taxon>
    </lineage>
</organism>
<dbReference type="GO" id="GO:0005178">
    <property type="term" value="F:integrin binding"/>
    <property type="evidence" value="ECO:0007669"/>
    <property type="project" value="TreeGrafter"/>
</dbReference>
<dbReference type="SMART" id="SM00295">
    <property type="entry name" value="B41"/>
    <property type="match status" value="1"/>
</dbReference>
<dbReference type="Proteomes" id="UP000594260">
    <property type="component" value="Unplaced"/>
</dbReference>
<dbReference type="CDD" id="cd17095">
    <property type="entry name" value="FERM_F0_kindlins"/>
    <property type="match status" value="1"/>
</dbReference>
<dbReference type="CDD" id="cd17096">
    <property type="entry name" value="FERM_F1_kindlins"/>
    <property type="match status" value="1"/>
</dbReference>
<dbReference type="EnsemblMetazoa" id="XM_022796198">
    <property type="protein sequence ID" value="XP_022651933"/>
    <property type="gene ID" value="LOC111246490"/>
</dbReference>
<dbReference type="GO" id="GO:0007229">
    <property type="term" value="P:integrin-mediated signaling pathway"/>
    <property type="evidence" value="ECO:0007669"/>
    <property type="project" value="InterPro"/>
</dbReference>
<dbReference type="InterPro" id="IPR019748">
    <property type="entry name" value="FERM_central"/>
</dbReference>
<dbReference type="Pfam" id="PF00373">
    <property type="entry name" value="FERM_M"/>
    <property type="match status" value="1"/>
</dbReference>
<dbReference type="PROSITE" id="PS50003">
    <property type="entry name" value="PH_DOMAIN"/>
    <property type="match status" value="1"/>
</dbReference>
<dbReference type="SMART" id="SM00233">
    <property type="entry name" value="PH"/>
    <property type="match status" value="1"/>
</dbReference>
<dbReference type="GO" id="GO:0048731">
    <property type="term" value="P:system development"/>
    <property type="evidence" value="ECO:0007669"/>
    <property type="project" value="UniProtKB-ARBA"/>
</dbReference>
<dbReference type="InterPro" id="IPR001849">
    <property type="entry name" value="PH_domain"/>
</dbReference>
<dbReference type="GO" id="GO:0007160">
    <property type="term" value="P:cell-matrix adhesion"/>
    <property type="evidence" value="ECO:0007669"/>
    <property type="project" value="TreeGrafter"/>
</dbReference>